<name>A0A8H4N629_9PEZI</name>
<dbReference type="InterPro" id="IPR016181">
    <property type="entry name" value="Acyl_CoA_acyltransferase"/>
</dbReference>
<dbReference type="GO" id="GO:0016747">
    <property type="term" value="F:acyltransferase activity, transferring groups other than amino-acyl groups"/>
    <property type="evidence" value="ECO:0007669"/>
    <property type="project" value="InterPro"/>
</dbReference>
<evidence type="ECO:0000313" key="3">
    <source>
        <dbReference type="Proteomes" id="UP000572817"/>
    </source>
</evidence>
<sequence>MPLSPPYDIQPVTEDDVEACMESGAPAFHNDRLRMATFPPHLIDPSDPDEELNFRRRRMRKRLAENQGCHWKIVDPDRPGSIAAWASWVAPQKLDPDGGDKKIVADGADQNERPKCADPVVLDVQYKYMKESKERVFGESKDFWYLASLSCHPDYQRKGLGAALVQWGLEQAEKDGVPVYLEATPMGAFLYKKLGFEEVDEVDLTRFMLDGKEYKIVSMLKRPSNKA</sequence>
<protein>
    <recommendedName>
        <fullName evidence="1">N-acetyltransferase domain-containing protein</fullName>
    </recommendedName>
</protein>
<dbReference type="Pfam" id="PF13508">
    <property type="entry name" value="Acetyltransf_7"/>
    <property type="match status" value="1"/>
</dbReference>
<reference evidence="2" key="1">
    <citation type="submission" date="2020-04" db="EMBL/GenBank/DDBJ databases">
        <title>Genome Assembly and Annotation of Botryosphaeria dothidea sdau 11-99, a Latent Pathogen of Apple Fruit Ring Rot in China.</title>
        <authorList>
            <person name="Yu C."/>
            <person name="Diao Y."/>
            <person name="Lu Q."/>
            <person name="Zhao J."/>
            <person name="Cui S."/>
            <person name="Peng C."/>
            <person name="He B."/>
            <person name="Liu H."/>
        </authorList>
    </citation>
    <scope>NUCLEOTIDE SEQUENCE [LARGE SCALE GENOMIC DNA]</scope>
    <source>
        <strain evidence="2">Sdau11-99</strain>
    </source>
</reference>
<evidence type="ECO:0000313" key="2">
    <source>
        <dbReference type="EMBL" id="KAF4312549.1"/>
    </source>
</evidence>
<organism evidence="2 3">
    <name type="scientific">Botryosphaeria dothidea</name>
    <dbReference type="NCBI Taxonomy" id="55169"/>
    <lineage>
        <taxon>Eukaryota</taxon>
        <taxon>Fungi</taxon>
        <taxon>Dikarya</taxon>
        <taxon>Ascomycota</taxon>
        <taxon>Pezizomycotina</taxon>
        <taxon>Dothideomycetes</taxon>
        <taxon>Dothideomycetes incertae sedis</taxon>
        <taxon>Botryosphaeriales</taxon>
        <taxon>Botryosphaeriaceae</taxon>
        <taxon>Botryosphaeria</taxon>
    </lineage>
</organism>
<dbReference type="SUPFAM" id="SSF55729">
    <property type="entry name" value="Acyl-CoA N-acyltransferases (Nat)"/>
    <property type="match status" value="1"/>
</dbReference>
<dbReference type="Proteomes" id="UP000572817">
    <property type="component" value="Unassembled WGS sequence"/>
</dbReference>
<dbReference type="EMBL" id="WWBZ02000002">
    <property type="protein sequence ID" value="KAF4312549.1"/>
    <property type="molecule type" value="Genomic_DNA"/>
</dbReference>
<dbReference type="InterPro" id="IPR052523">
    <property type="entry name" value="Trichothecene_AcTrans"/>
</dbReference>
<dbReference type="PANTHER" id="PTHR42791:SF2">
    <property type="entry name" value="N-ACETYLTRANSFERASE DOMAIN-CONTAINING PROTEIN"/>
    <property type="match status" value="1"/>
</dbReference>
<dbReference type="Gene3D" id="3.40.630.30">
    <property type="match status" value="1"/>
</dbReference>
<dbReference type="PANTHER" id="PTHR42791">
    <property type="entry name" value="GNAT FAMILY ACETYLTRANSFERASE"/>
    <property type="match status" value="1"/>
</dbReference>
<gene>
    <name evidence="2" type="ORF">GTA08_BOTSDO11589</name>
</gene>
<evidence type="ECO:0000259" key="1">
    <source>
        <dbReference type="PROSITE" id="PS51186"/>
    </source>
</evidence>
<feature type="domain" description="N-acetyltransferase" evidence="1">
    <location>
        <begin position="72"/>
        <end position="224"/>
    </location>
</feature>
<dbReference type="CDD" id="cd04301">
    <property type="entry name" value="NAT_SF"/>
    <property type="match status" value="1"/>
</dbReference>
<dbReference type="PROSITE" id="PS51186">
    <property type="entry name" value="GNAT"/>
    <property type="match status" value="1"/>
</dbReference>
<proteinExistence type="predicted"/>
<keyword evidence="3" id="KW-1185">Reference proteome</keyword>
<dbReference type="AlphaFoldDB" id="A0A8H4N629"/>
<dbReference type="OrthoDB" id="2832510at2759"/>
<dbReference type="InterPro" id="IPR000182">
    <property type="entry name" value="GNAT_dom"/>
</dbReference>
<accession>A0A8H4N629</accession>
<comment type="caution">
    <text evidence="2">The sequence shown here is derived from an EMBL/GenBank/DDBJ whole genome shotgun (WGS) entry which is preliminary data.</text>
</comment>